<proteinExistence type="predicted"/>
<dbReference type="GO" id="GO:0016787">
    <property type="term" value="F:hydrolase activity"/>
    <property type="evidence" value="ECO:0007669"/>
    <property type="project" value="UniProtKB-KW"/>
</dbReference>
<name>A0A5S4GK38_9ACTN</name>
<reference evidence="2 3" key="1">
    <citation type="submission" date="2019-05" db="EMBL/GenBank/DDBJ databases">
        <title>Draft genome sequence of Nonomuraea zeae DSM 100528.</title>
        <authorList>
            <person name="Saricaoglu S."/>
            <person name="Isik K."/>
        </authorList>
    </citation>
    <scope>NUCLEOTIDE SEQUENCE [LARGE SCALE GENOMIC DNA]</scope>
    <source>
        <strain evidence="2 3">DSM 100528</strain>
    </source>
</reference>
<dbReference type="InterPro" id="IPR029058">
    <property type="entry name" value="AB_hydrolase_fold"/>
</dbReference>
<dbReference type="SUPFAM" id="SSF53474">
    <property type="entry name" value="alpha/beta-Hydrolases"/>
    <property type="match status" value="1"/>
</dbReference>
<keyword evidence="3" id="KW-1185">Reference proteome</keyword>
<dbReference type="InterPro" id="IPR052897">
    <property type="entry name" value="Sec-Metab_Biosynth_Hydrolase"/>
</dbReference>
<dbReference type="AlphaFoldDB" id="A0A5S4GK38"/>
<evidence type="ECO:0000313" key="3">
    <source>
        <dbReference type="Proteomes" id="UP000306628"/>
    </source>
</evidence>
<keyword evidence="2" id="KW-0378">Hydrolase</keyword>
<feature type="domain" description="AB hydrolase-1" evidence="1">
    <location>
        <begin position="4"/>
        <end position="223"/>
    </location>
</feature>
<comment type="caution">
    <text evidence="2">The sequence shown here is derived from an EMBL/GenBank/DDBJ whole genome shotgun (WGS) entry which is preliminary data.</text>
</comment>
<accession>A0A5S4GK38</accession>
<sequence length="240" mass="25947">MTTFVLVHGAWHGPWAWDRLTPFLHRAGVRTITPALTLNSDIGLHEHVEEVRTALDAVAGDTRADGTRDDVVLVGHSYAGLVVRQAADLRPELVDHVVLVEGWAGGDGAGMFGLAPESFVHAIQAAARTSADHQVPAPAPAMFGITDPGDAAWLAPRLLPQPLRTFTETTRLSGAVDRIPGTGIYCRPQTFAFDRFAAAIGYRPVALDGPHDVMLTHPEELARLILEAHARQFNNEKLPN</sequence>
<protein>
    <submittedName>
        <fullName evidence="2">Alpha/beta hydrolase</fullName>
    </submittedName>
</protein>
<dbReference type="Proteomes" id="UP000306628">
    <property type="component" value="Unassembled WGS sequence"/>
</dbReference>
<evidence type="ECO:0000313" key="2">
    <source>
        <dbReference type="EMBL" id="TMR32894.1"/>
    </source>
</evidence>
<dbReference type="PANTHER" id="PTHR37017:SF11">
    <property type="entry name" value="ESTERASE_LIPASE_THIOESTERASE DOMAIN-CONTAINING PROTEIN"/>
    <property type="match status" value="1"/>
</dbReference>
<evidence type="ECO:0000259" key="1">
    <source>
        <dbReference type="Pfam" id="PF12697"/>
    </source>
</evidence>
<dbReference type="InterPro" id="IPR000073">
    <property type="entry name" value="AB_hydrolase_1"/>
</dbReference>
<dbReference type="RefSeq" id="WP_138691527.1">
    <property type="nucleotide sequence ID" value="NZ_JBHSAZ010000025.1"/>
</dbReference>
<gene>
    <name evidence="2" type="ORF">ETD85_21390</name>
</gene>
<dbReference type="OrthoDB" id="9773549at2"/>
<organism evidence="2 3">
    <name type="scientific">Nonomuraea zeae</name>
    <dbReference type="NCBI Taxonomy" id="1642303"/>
    <lineage>
        <taxon>Bacteria</taxon>
        <taxon>Bacillati</taxon>
        <taxon>Actinomycetota</taxon>
        <taxon>Actinomycetes</taxon>
        <taxon>Streptosporangiales</taxon>
        <taxon>Streptosporangiaceae</taxon>
        <taxon>Nonomuraea</taxon>
    </lineage>
</organism>
<dbReference type="PANTHER" id="PTHR37017">
    <property type="entry name" value="AB HYDROLASE-1 DOMAIN-CONTAINING PROTEIN-RELATED"/>
    <property type="match status" value="1"/>
</dbReference>
<dbReference type="Gene3D" id="3.40.50.1820">
    <property type="entry name" value="alpha/beta hydrolase"/>
    <property type="match status" value="1"/>
</dbReference>
<dbReference type="EMBL" id="VCKX01000063">
    <property type="protein sequence ID" value="TMR32894.1"/>
    <property type="molecule type" value="Genomic_DNA"/>
</dbReference>
<dbReference type="Pfam" id="PF12697">
    <property type="entry name" value="Abhydrolase_6"/>
    <property type="match status" value="1"/>
</dbReference>